<evidence type="ECO:0000313" key="2">
    <source>
        <dbReference type="EMBL" id="ATX80170.1"/>
    </source>
</evidence>
<dbReference type="SUPFAM" id="SSF56349">
    <property type="entry name" value="DNA breaking-rejoining enzymes"/>
    <property type="match status" value="1"/>
</dbReference>
<dbReference type="InterPro" id="IPR011010">
    <property type="entry name" value="DNA_brk_join_enz"/>
</dbReference>
<dbReference type="KEGG" id="maes:Ga0123461_1757"/>
<dbReference type="Gene3D" id="1.10.443.10">
    <property type="entry name" value="Intergrase catalytic core"/>
    <property type="match status" value="1"/>
</dbReference>
<dbReference type="GO" id="GO:0003677">
    <property type="term" value="F:DNA binding"/>
    <property type="evidence" value="ECO:0007669"/>
    <property type="project" value="InterPro"/>
</dbReference>
<dbReference type="AlphaFoldDB" id="A0A2K8KYS8"/>
<keyword evidence="1" id="KW-0233">DNA recombination</keyword>
<dbReference type="InterPro" id="IPR013762">
    <property type="entry name" value="Integrase-like_cat_sf"/>
</dbReference>
<dbReference type="Proteomes" id="UP000231701">
    <property type="component" value="Chromosome"/>
</dbReference>
<name>A0A2K8KYS8_MARES</name>
<dbReference type="OrthoDB" id="6725579at2"/>
<sequence>MDDNVLIFTPKFERDAIRNLNDFISFAESLPPLNQEMDYASAYWKGAANFTKMGVSSRNRGPENILDGSIVPFAKAYLIYSQTLNPAKTLNEMKALRAIEKVMVRAHGKVDICTLNSTMLDQAAQEIRESYSTQAAYHGGIHLEKLQRFLVVKKIIKSFTWLNPIKRGEDTIEKVGKKGVENRNKKLPDENGLQALAEMFALGEEHLAPRDIFTTSAMAILMAAPARASELFYLKEDCLHEDVDRNGNKALGIKWYSGKGYGHEVEWVPSVMEETVREAVKRLQKLSAGARKFALYLEAGRDSEKLLVGQKLPLPYIKYKRGKDVKVRWSEGLFTLFEHQLSAKIQTKTNKLWMPDINTLNEDLAPTKKKKRGTDELSNVKSVFERYKYPSYKVTSHQMRHLLTTIAKVNGMETELLTKWAGRANEKHNRVYNHTLPEHYNQQYSLIAGREKGSNNLSTIEIIKPETIQEINTSASLTLHQTEFGVCIHDYIISPCSKHRNCVTCTEQVCIKGDEVKVERLKMRLASEQSLLESDKAAMDEGSIGADRHYNKRLETIKYCSELIDRLTDDNLPDGTLIKLSSALDMSHLDKALDINHKKRLPKIEKNRKSGAQPLNRPPHALAKLKMLRGS</sequence>
<dbReference type="RefSeq" id="WP_100277974.1">
    <property type="nucleotide sequence ID" value="NZ_CP018799.1"/>
</dbReference>
<dbReference type="EMBL" id="CP018799">
    <property type="protein sequence ID" value="ATX80170.1"/>
    <property type="molecule type" value="Genomic_DNA"/>
</dbReference>
<reference evidence="2 3" key="1">
    <citation type="submission" date="2016-12" db="EMBL/GenBank/DDBJ databases">
        <title>Isolation and genomic insights into novel planktonic Zetaproteobacteria from stratified waters of the Chesapeake Bay.</title>
        <authorList>
            <person name="McAllister S.M."/>
            <person name="Kato S."/>
            <person name="Chan C.S."/>
            <person name="Chiu B.K."/>
            <person name="Field E.K."/>
        </authorList>
    </citation>
    <scope>NUCLEOTIDE SEQUENCE [LARGE SCALE GENOMIC DNA]</scope>
    <source>
        <strain evidence="2 3">CP-5</strain>
    </source>
</reference>
<dbReference type="GO" id="GO:0006310">
    <property type="term" value="P:DNA recombination"/>
    <property type="evidence" value="ECO:0007669"/>
    <property type="project" value="UniProtKB-KW"/>
</dbReference>
<keyword evidence="3" id="KW-1185">Reference proteome</keyword>
<accession>A0A2K8KYS8</accession>
<evidence type="ECO:0000256" key="1">
    <source>
        <dbReference type="ARBA" id="ARBA00023172"/>
    </source>
</evidence>
<proteinExistence type="predicted"/>
<evidence type="ECO:0000313" key="3">
    <source>
        <dbReference type="Proteomes" id="UP000231701"/>
    </source>
</evidence>
<protein>
    <recommendedName>
        <fullName evidence="4">Integrase</fullName>
    </recommendedName>
</protein>
<gene>
    <name evidence="2" type="ORF">Ga0123461_1757</name>
</gene>
<organism evidence="2 3">
    <name type="scientific">Mariprofundus aestuarium</name>
    <dbReference type="NCBI Taxonomy" id="1921086"/>
    <lineage>
        <taxon>Bacteria</taxon>
        <taxon>Pseudomonadati</taxon>
        <taxon>Pseudomonadota</taxon>
        <taxon>Candidatius Mariprofundia</taxon>
        <taxon>Mariprofundales</taxon>
        <taxon>Mariprofundaceae</taxon>
        <taxon>Mariprofundus</taxon>
    </lineage>
</organism>
<evidence type="ECO:0008006" key="4">
    <source>
        <dbReference type="Google" id="ProtNLM"/>
    </source>
</evidence>
<dbReference type="GO" id="GO:0015074">
    <property type="term" value="P:DNA integration"/>
    <property type="evidence" value="ECO:0007669"/>
    <property type="project" value="InterPro"/>
</dbReference>